<dbReference type="OrthoDB" id="2442211at2759"/>
<organism evidence="1 2">
    <name type="scientific">Gigaspora rosea</name>
    <dbReference type="NCBI Taxonomy" id="44941"/>
    <lineage>
        <taxon>Eukaryota</taxon>
        <taxon>Fungi</taxon>
        <taxon>Fungi incertae sedis</taxon>
        <taxon>Mucoromycota</taxon>
        <taxon>Glomeromycotina</taxon>
        <taxon>Glomeromycetes</taxon>
        <taxon>Diversisporales</taxon>
        <taxon>Gigasporaceae</taxon>
        <taxon>Gigaspora</taxon>
    </lineage>
</organism>
<gene>
    <name evidence="1" type="ORF">C2G38_2034741</name>
</gene>
<accession>A0A397VGQ6</accession>
<proteinExistence type="predicted"/>
<evidence type="ECO:0000313" key="2">
    <source>
        <dbReference type="Proteomes" id="UP000266673"/>
    </source>
</evidence>
<name>A0A397VGQ6_9GLOM</name>
<reference evidence="1 2" key="1">
    <citation type="submission" date="2018-06" db="EMBL/GenBank/DDBJ databases">
        <title>Comparative genomics reveals the genomic features of Rhizophagus irregularis, R. cerebriforme, R. diaphanum and Gigaspora rosea, and their symbiotic lifestyle signature.</title>
        <authorList>
            <person name="Morin E."/>
            <person name="San Clemente H."/>
            <person name="Chen E.C.H."/>
            <person name="De La Providencia I."/>
            <person name="Hainaut M."/>
            <person name="Kuo A."/>
            <person name="Kohler A."/>
            <person name="Murat C."/>
            <person name="Tang N."/>
            <person name="Roy S."/>
            <person name="Loubradou J."/>
            <person name="Henrissat B."/>
            <person name="Grigoriev I.V."/>
            <person name="Corradi N."/>
            <person name="Roux C."/>
            <person name="Martin F.M."/>
        </authorList>
    </citation>
    <scope>NUCLEOTIDE SEQUENCE [LARGE SCALE GENOMIC DNA]</scope>
    <source>
        <strain evidence="1 2">DAOM 194757</strain>
    </source>
</reference>
<protein>
    <submittedName>
        <fullName evidence="1">Uncharacterized protein</fullName>
    </submittedName>
</protein>
<sequence>MNVCEILDNDQDNEINSYKAQDNNYDNKMNYETPNNGQDNEMNEELNGNASKTFDPDNAIEQHVLQVSKIHESVNATLGKYYTKMCQQGSIHRKKMANNTIEASTIVNIAPDHDNNPQTRKRKLQPVFFQQGTFIRLAANNHTAIVKIDGKETPVPIK</sequence>
<dbReference type="EMBL" id="QKWP01000385">
    <property type="protein sequence ID" value="RIB21011.1"/>
    <property type="molecule type" value="Genomic_DNA"/>
</dbReference>
<comment type="caution">
    <text evidence="1">The sequence shown here is derived from an EMBL/GenBank/DDBJ whole genome shotgun (WGS) entry which is preliminary data.</text>
</comment>
<dbReference type="Proteomes" id="UP000266673">
    <property type="component" value="Unassembled WGS sequence"/>
</dbReference>
<evidence type="ECO:0000313" key="1">
    <source>
        <dbReference type="EMBL" id="RIB21011.1"/>
    </source>
</evidence>
<dbReference type="AlphaFoldDB" id="A0A397VGQ6"/>
<keyword evidence="2" id="KW-1185">Reference proteome</keyword>